<dbReference type="EMBL" id="UINC01000122">
    <property type="protein sequence ID" value="SUZ49534.1"/>
    <property type="molecule type" value="Genomic_DNA"/>
</dbReference>
<dbReference type="NCBIfam" id="NF003776">
    <property type="entry name" value="PRK05368.1-3"/>
    <property type="match status" value="1"/>
</dbReference>
<dbReference type="Pfam" id="PF04204">
    <property type="entry name" value="HTS"/>
    <property type="match status" value="1"/>
</dbReference>
<dbReference type="GO" id="GO:0008899">
    <property type="term" value="F:homoserine O-succinyltransferase activity"/>
    <property type="evidence" value="ECO:0007669"/>
    <property type="project" value="TreeGrafter"/>
</dbReference>
<organism evidence="4">
    <name type="scientific">marine metagenome</name>
    <dbReference type="NCBI Taxonomy" id="408172"/>
    <lineage>
        <taxon>unclassified sequences</taxon>
        <taxon>metagenomes</taxon>
        <taxon>ecological metagenomes</taxon>
    </lineage>
</organism>
<dbReference type="HAMAP" id="MF_00295">
    <property type="entry name" value="MetA_acyltransf"/>
    <property type="match status" value="1"/>
</dbReference>
<dbReference type="InterPro" id="IPR033752">
    <property type="entry name" value="MetA_family"/>
</dbReference>
<name>A0A381N647_9ZZZZ</name>
<dbReference type="InterPro" id="IPR029062">
    <property type="entry name" value="Class_I_gatase-like"/>
</dbReference>
<evidence type="ECO:0008006" key="5">
    <source>
        <dbReference type="Google" id="ProtNLM"/>
    </source>
</evidence>
<dbReference type="SUPFAM" id="SSF52317">
    <property type="entry name" value="Class I glutamine amidotransferase-like"/>
    <property type="match status" value="1"/>
</dbReference>
<proteinExistence type="inferred from homology"/>
<keyword evidence="2" id="KW-0808">Transferase</keyword>
<dbReference type="PANTHER" id="PTHR20919">
    <property type="entry name" value="HOMOSERINE O-SUCCINYLTRANSFERASE"/>
    <property type="match status" value="1"/>
</dbReference>
<dbReference type="AlphaFoldDB" id="A0A381N647"/>
<evidence type="ECO:0000256" key="3">
    <source>
        <dbReference type="ARBA" id="ARBA00023315"/>
    </source>
</evidence>
<evidence type="ECO:0000256" key="2">
    <source>
        <dbReference type="ARBA" id="ARBA00022679"/>
    </source>
</evidence>
<evidence type="ECO:0000313" key="4">
    <source>
        <dbReference type="EMBL" id="SUZ49534.1"/>
    </source>
</evidence>
<dbReference type="GO" id="GO:0008652">
    <property type="term" value="P:amino acid biosynthetic process"/>
    <property type="evidence" value="ECO:0007669"/>
    <property type="project" value="UniProtKB-KW"/>
</dbReference>
<keyword evidence="1" id="KW-0028">Amino-acid biosynthesis</keyword>
<reference evidence="4" key="1">
    <citation type="submission" date="2018-05" db="EMBL/GenBank/DDBJ databases">
        <authorList>
            <person name="Lanie J.A."/>
            <person name="Ng W.-L."/>
            <person name="Kazmierczak K.M."/>
            <person name="Andrzejewski T.M."/>
            <person name="Davidsen T.M."/>
            <person name="Wayne K.J."/>
            <person name="Tettelin H."/>
            <person name="Glass J.I."/>
            <person name="Rusch D."/>
            <person name="Podicherti R."/>
            <person name="Tsui H.-C.T."/>
            <person name="Winkler M.E."/>
        </authorList>
    </citation>
    <scope>NUCLEOTIDE SEQUENCE</scope>
</reference>
<accession>A0A381N647</accession>
<dbReference type="Gene3D" id="3.40.50.880">
    <property type="match status" value="1"/>
</dbReference>
<keyword evidence="3" id="KW-0012">Acyltransferase</keyword>
<sequence length="357" mass="40386">MPLVAHNNLPTFSRLSEEGHIVLSKSRALQQDIRELHIGLLNMMPDAALSATEKQFIGLIGNCNQIAQFYVYPFSLPELPRSKEALAHIHEHYFNFDDLQKQGLDALIISGANVANPTLELEPFWAPLTEVVHWASKNVASTLCSCLATHALVKQIYNIDRRRLPQKKWGVYSHHICVPSHPILQNINTRFDVPHSRYNDISREQFESAGLRVLAESVDAGVHVASSPDYFSVIYFQGHPEYDVISLLKEYKRDVISFVNGTLEEQPPFPENYFSKKGEEIAKTFLTEAIHAKKHGDKIPDFPEKELLFDVDNTWGDTGKAIVNNWLGLVYGLTSLDRLGQYMEGVDPNNPLDIKIL</sequence>
<protein>
    <recommendedName>
        <fullName evidence="5">Glutamine amidotransferase domain-containing protein</fullName>
    </recommendedName>
</protein>
<evidence type="ECO:0000256" key="1">
    <source>
        <dbReference type="ARBA" id="ARBA00022605"/>
    </source>
</evidence>
<dbReference type="PANTHER" id="PTHR20919:SF0">
    <property type="entry name" value="HOMOSERINE O-SUCCINYLTRANSFERASE"/>
    <property type="match status" value="1"/>
</dbReference>
<gene>
    <name evidence="4" type="ORF">METZ01_LOCUS2388</name>
</gene>